<evidence type="ECO:0000313" key="2">
    <source>
        <dbReference type="Proteomes" id="UP001200145"/>
    </source>
</evidence>
<reference evidence="1 2" key="1">
    <citation type="submission" date="2022-01" db="EMBL/GenBank/DDBJ databases">
        <title>Flavihumibacter sp. nov., isolated from sediment of a river.</title>
        <authorList>
            <person name="Liu H."/>
        </authorList>
    </citation>
    <scope>NUCLEOTIDE SEQUENCE [LARGE SCALE GENOMIC DNA]</scope>
    <source>
        <strain evidence="1 2">RY-1</strain>
    </source>
</reference>
<gene>
    <name evidence="1" type="ORF">L0U88_17720</name>
</gene>
<dbReference type="RefSeq" id="WP_234867732.1">
    <property type="nucleotide sequence ID" value="NZ_JAKEVY010000005.1"/>
</dbReference>
<comment type="caution">
    <text evidence="1">The sequence shown here is derived from an EMBL/GenBank/DDBJ whole genome shotgun (WGS) entry which is preliminary data.</text>
</comment>
<keyword evidence="2" id="KW-1185">Reference proteome</keyword>
<dbReference type="EMBL" id="JAKEVY010000005">
    <property type="protein sequence ID" value="MCF1716484.1"/>
    <property type="molecule type" value="Genomic_DNA"/>
</dbReference>
<proteinExistence type="predicted"/>
<evidence type="ECO:0000313" key="1">
    <source>
        <dbReference type="EMBL" id="MCF1716484.1"/>
    </source>
</evidence>
<name>A0ABS9BNV0_9BACT</name>
<dbReference type="Proteomes" id="UP001200145">
    <property type="component" value="Unassembled WGS sequence"/>
</dbReference>
<protein>
    <submittedName>
        <fullName evidence="1">Uncharacterized protein</fullName>
    </submittedName>
</protein>
<accession>A0ABS9BNV0</accession>
<sequence length="114" mass="13306">MKYIFTILAILIILFLFYGISTTDKNIREAFLKFDSAEFNGKLESIDIKYHRDCIKLTDSNEEYVFSSYPLYDETKSFAVLAKKGDTIIKRPKSDTLLLIKEGKGYLFLIKREQ</sequence>
<organism evidence="1 2">
    <name type="scientific">Flavihumibacter fluminis</name>
    <dbReference type="NCBI Taxonomy" id="2909236"/>
    <lineage>
        <taxon>Bacteria</taxon>
        <taxon>Pseudomonadati</taxon>
        <taxon>Bacteroidota</taxon>
        <taxon>Chitinophagia</taxon>
        <taxon>Chitinophagales</taxon>
        <taxon>Chitinophagaceae</taxon>
        <taxon>Flavihumibacter</taxon>
    </lineage>
</organism>